<accession>A0A8S5UQX8</accession>
<evidence type="ECO:0000313" key="1">
    <source>
        <dbReference type="EMBL" id="DAF96879.1"/>
    </source>
</evidence>
<dbReference type="Pfam" id="PF20577">
    <property type="entry name" value="Phage_ORF5"/>
    <property type="match status" value="1"/>
</dbReference>
<dbReference type="InterPro" id="IPR046781">
    <property type="entry name" value="Phage_ORF5"/>
</dbReference>
<reference evidence="1" key="1">
    <citation type="journal article" date="2021" name="Proc. Natl. Acad. Sci. U.S.A.">
        <title>A Catalog of Tens of Thousands of Viruses from Human Metagenomes Reveals Hidden Associations with Chronic Diseases.</title>
        <authorList>
            <person name="Tisza M.J."/>
            <person name="Buck C.B."/>
        </authorList>
    </citation>
    <scope>NUCLEOTIDE SEQUENCE</scope>
    <source>
        <strain evidence="1">Ctqt312</strain>
    </source>
</reference>
<protein>
    <submittedName>
        <fullName evidence="1">DNA binding protein</fullName>
    </submittedName>
</protein>
<proteinExistence type="predicted"/>
<sequence length="86" mass="9527">MIKNLYSIRDRLTGFGPLFDAYSNDVAIRQFVMSFKGQQLTVPLEDLDLYLIGTYDTELGTLDSAASPVFVARGASLMEDDKDDAV</sequence>
<name>A0A8S5UQX8_9VIRU</name>
<dbReference type="EMBL" id="BK016122">
    <property type="protein sequence ID" value="DAF96879.1"/>
    <property type="molecule type" value="Genomic_DNA"/>
</dbReference>
<organism evidence="1">
    <name type="scientific">Microviridae sp. ctqt312</name>
    <dbReference type="NCBI Taxonomy" id="2825006"/>
    <lineage>
        <taxon>Viruses</taxon>
        <taxon>Monodnaviria</taxon>
        <taxon>Sangervirae</taxon>
        <taxon>Phixviricota</taxon>
        <taxon>Malgrandaviricetes</taxon>
        <taxon>Petitvirales</taxon>
        <taxon>Microviridae</taxon>
    </lineage>
</organism>